<dbReference type="InterPro" id="IPR042099">
    <property type="entry name" value="ANL_N_sf"/>
</dbReference>
<comment type="similarity">
    <text evidence="1">Belongs to the ATP-dependent AMP-binding enzyme family.</text>
</comment>
<dbReference type="EMBL" id="JACBAZ010000001">
    <property type="protein sequence ID" value="NWK54157.1"/>
    <property type="molecule type" value="Genomic_DNA"/>
</dbReference>
<reference evidence="4 5" key="1">
    <citation type="submission" date="2020-07" db="EMBL/GenBank/DDBJ databases">
        <title>Roseicoccus Jingziensis gen. nov., sp. nov., isolated from coastal seawater.</title>
        <authorList>
            <person name="Feng X."/>
        </authorList>
    </citation>
    <scope>NUCLEOTIDE SEQUENCE [LARGE SCALE GENOMIC DNA]</scope>
    <source>
        <strain evidence="4 5">N1E253</strain>
    </source>
</reference>
<name>A0A851GG69_9BACT</name>
<evidence type="ECO:0000259" key="3">
    <source>
        <dbReference type="Pfam" id="PF00501"/>
    </source>
</evidence>
<comment type="caution">
    <text evidence="4">The sequence shown here is derived from an EMBL/GenBank/DDBJ whole genome shotgun (WGS) entry which is preliminary data.</text>
</comment>
<evidence type="ECO:0000313" key="4">
    <source>
        <dbReference type="EMBL" id="NWK54157.1"/>
    </source>
</evidence>
<evidence type="ECO:0000256" key="2">
    <source>
        <dbReference type="ARBA" id="ARBA00022598"/>
    </source>
</evidence>
<protein>
    <submittedName>
        <fullName evidence="4">AMP-binding protein</fullName>
    </submittedName>
</protein>
<dbReference type="Pfam" id="PF00501">
    <property type="entry name" value="AMP-binding"/>
    <property type="match status" value="1"/>
</dbReference>
<keyword evidence="5" id="KW-1185">Reference proteome</keyword>
<gene>
    <name evidence="4" type="ORF">HW115_00925</name>
</gene>
<dbReference type="SUPFAM" id="SSF56801">
    <property type="entry name" value="Acetyl-CoA synthetase-like"/>
    <property type="match status" value="1"/>
</dbReference>
<evidence type="ECO:0000313" key="5">
    <source>
        <dbReference type="Proteomes" id="UP000557872"/>
    </source>
</evidence>
<proteinExistence type="inferred from homology"/>
<dbReference type="RefSeq" id="WP_178930700.1">
    <property type="nucleotide sequence ID" value="NZ_JACBAZ010000001.1"/>
</dbReference>
<dbReference type="GO" id="GO:0006631">
    <property type="term" value="P:fatty acid metabolic process"/>
    <property type="evidence" value="ECO:0007669"/>
    <property type="project" value="TreeGrafter"/>
</dbReference>
<dbReference type="InterPro" id="IPR020845">
    <property type="entry name" value="AMP-binding_CS"/>
</dbReference>
<accession>A0A851GG69</accession>
<dbReference type="PANTHER" id="PTHR43201:SF5">
    <property type="entry name" value="MEDIUM-CHAIN ACYL-COA LIGASE ACSF2, MITOCHONDRIAL"/>
    <property type="match status" value="1"/>
</dbReference>
<organism evidence="4 5">
    <name type="scientific">Oceaniferula marina</name>
    <dbReference type="NCBI Taxonomy" id="2748318"/>
    <lineage>
        <taxon>Bacteria</taxon>
        <taxon>Pseudomonadati</taxon>
        <taxon>Verrucomicrobiota</taxon>
        <taxon>Verrucomicrobiia</taxon>
        <taxon>Verrucomicrobiales</taxon>
        <taxon>Verrucomicrobiaceae</taxon>
        <taxon>Oceaniferula</taxon>
    </lineage>
</organism>
<dbReference type="Proteomes" id="UP000557872">
    <property type="component" value="Unassembled WGS sequence"/>
</dbReference>
<keyword evidence="2" id="KW-0436">Ligase</keyword>
<dbReference type="PROSITE" id="PS00455">
    <property type="entry name" value="AMP_BINDING"/>
    <property type="match status" value="1"/>
</dbReference>
<dbReference type="GO" id="GO:0031956">
    <property type="term" value="F:medium-chain fatty acid-CoA ligase activity"/>
    <property type="evidence" value="ECO:0007669"/>
    <property type="project" value="TreeGrafter"/>
</dbReference>
<feature type="domain" description="AMP-dependent synthetase/ligase" evidence="3">
    <location>
        <begin position="8"/>
        <end position="380"/>
    </location>
</feature>
<dbReference type="InterPro" id="IPR000873">
    <property type="entry name" value="AMP-dep_synth/lig_dom"/>
</dbReference>
<dbReference type="Gene3D" id="3.40.50.12780">
    <property type="entry name" value="N-terminal domain of ligase-like"/>
    <property type="match status" value="1"/>
</dbReference>
<sequence length="515" mass="56157">MNLVTHLARRAELHPDRIALIDAERAVSYAELYKLVCSGSDQLRHDGLSPGDTVLILQAVSIPLYISLLSAFHSGLTVMFIDPSAGKTMIRNSLSLHQAQAFIGTGKAHLLRITIPEIRQIPKHYHSSGWVPSSKAWKPTSSTPSTPVDTAPDTPALITFTSGSTGMPKAACRTHGFLLAQHRALAASLDLQDGEVDLITLPVFALANLASGLTSVIAHTDLRYPARVDSQAVFDQCNKHNVTRCAASPAFFTQLHRDRMMPAFASIYTGGAPVFPDLLSEIQSAHPGMQVVTVFGSTEAEPIAHIRWQDTSEHDRNQMVSGKGLLVGHPVSATQLRIIPDQSGKEIGPMDEAAFNALELPHGKIGEIVVTGDHVLKGYLHGQGNEESKIHVLSDHSTVWHRTGDAAWRDQSGRVWLMGRCSAAINSPGQSPIYPFGIECAATNFPSVRRCALLMHQGRVTLVVEGEFTHKQQEALQSQLPHSPVEAFLNVTHIPVDKRHNAKIDYPELRKSLKK</sequence>
<dbReference type="AlphaFoldDB" id="A0A851GG69"/>
<evidence type="ECO:0000256" key="1">
    <source>
        <dbReference type="ARBA" id="ARBA00006432"/>
    </source>
</evidence>
<dbReference type="PANTHER" id="PTHR43201">
    <property type="entry name" value="ACYL-COA SYNTHETASE"/>
    <property type="match status" value="1"/>
</dbReference>